<feature type="region of interest" description="Disordered" evidence="1">
    <location>
        <begin position="31"/>
        <end position="127"/>
    </location>
</feature>
<dbReference type="OrthoDB" id="75442at2759"/>
<evidence type="ECO:0000313" key="2">
    <source>
        <dbReference type="EMBL" id="ETV81843.1"/>
    </source>
</evidence>
<name>W4GSG7_APHAT</name>
<evidence type="ECO:0000256" key="1">
    <source>
        <dbReference type="SAM" id="MobiDB-lite"/>
    </source>
</evidence>
<sequence length="341" mass="37317">MPTNDERYALVMGNSFPEFQFKPKVLDTLNWTPSRSIPCADSDDERSEDYRPRQVHSSLKPEKPIMIHRSKSPNHPSRQVKPVALYSKHTNPSPLSLSRTTSSSHTAAAAVVASKRPSRRMSASSSWRFPHGAESKASVEAAPSPPIQVVFHNQLASDDLHVFYTKLGGRKIVDFLVRPGNESPKHVCGSAPSWSSSSGVHFVSFPFHAATMLSPSFAFPVPATSRPTSALVMTFSVHHSRFDTYELFAVDPRGRLAPLSVLDHSSTHDTFANHPFVVWCRGSGRGFCIYAQEAAAVAKVKYSLVVDDNVPSVSFMATSKPICVSATTAAASVCVSFYPRQ</sequence>
<proteinExistence type="predicted"/>
<reference evidence="2" key="1">
    <citation type="submission" date="2013-12" db="EMBL/GenBank/DDBJ databases">
        <title>The Genome Sequence of Aphanomyces astaci APO3.</title>
        <authorList>
            <consortium name="The Broad Institute Genomics Platform"/>
            <person name="Russ C."/>
            <person name="Tyler B."/>
            <person name="van West P."/>
            <person name="Dieguez-Uribeondo J."/>
            <person name="Young S.K."/>
            <person name="Zeng Q."/>
            <person name="Gargeya S."/>
            <person name="Fitzgerald M."/>
            <person name="Abouelleil A."/>
            <person name="Alvarado L."/>
            <person name="Chapman S.B."/>
            <person name="Gainer-Dewar J."/>
            <person name="Goldberg J."/>
            <person name="Griggs A."/>
            <person name="Gujja S."/>
            <person name="Hansen M."/>
            <person name="Howarth C."/>
            <person name="Imamovic A."/>
            <person name="Ireland A."/>
            <person name="Larimer J."/>
            <person name="McCowan C."/>
            <person name="Murphy C."/>
            <person name="Pearson M."/>
            <person name="Poon T.W."/>
            <person name="Priest M."/>
            <person name="Roberts A."/>
            <person name="Saif S."/>
            <person name="Shea T."/>
            <person name="Sykes S."/>
            <person name="Wortman J."/>
            <person name="Nusbaum C."/>
            <person name="Birren B."/>
        </authorList>
    </citation>
    <scope>NUCLEOTIDE SEQUENCE [LARGE SCALE GENOMIC DNA]</scope>
    <source>
        <strain evidence="2">APO3</strain>
    </source>
</reference>
<dbReference type="RefSeq" id="XP_009828580.1">
    <property type="nucleotide sequence ID" value="XM_009830278.1"/>
</dbReference>
<dbReference type="GeneID" id="20807402"/>
<dbReference type="VEuPathDB" id="FungiDB:H257_05406"/>
<feature type="compositionally biased region" description="Low complexity" evidence="1">
    <location>
        <begin position="92"/>
        <end position="115"/>
    </location>
</feature>
<accession>W4GSG7</accession>
<gene>
    <name evidence="2" type="ORF">H257_05406</name>
</gene>
<organism evidence="2">
    <name type="scientific">Aphanomyces astaci</name>
    <name type="common">Crayfish plague agent</name>
    <dbReference type="NCBI Taxonomy" id="112090"/>
    <lineage>
        <taxon>Eukaryota</taxon>
        <taxon>Sar</taxon>
        <taxon>Stramenopiles</taxon>
        <taxon>Oomycota</taxon>
        <taxon>Saprolegniomycetes</taxon>
        <taxon>Saprolegniales</taxon>
        <taxon>Verrucalvaceae</taxon>
        <taxon>Aphanomyces</taxon>
    </lineage>
</organism>
<dbReference type="EMBL" id="KI913123">
    <property type="protein sequence ID" value="ETV81843.1"/>
    <property type="molecule type" value="Genomic_DNA"/>
</dbReference>
<protein>
    <submittedName>
        <fullName evidence="2">Uncharacterized protein</fullName>
    </submittedName>
</protein>
<dbReference type="AlphaFoldDB" id="W4GSG7"/>